<evidence type="ECO:0000313" key="1">
    <source>
        <dbReference type="EMBL" id="XBG32875.1"/>
    </source>
</evidence>
<accession>A0AAU7BKB6</accession>
<gene>
    <name evidence="1" type="ORF">ABH853_07560</name>
</gene>
<sequence length="97" mass="10408">MGDQATFTLNIWPLRDTSQFVRLHITGKRNDGGDAPVVVTDATPVTSATGIMTVGSVTPAALGVFTVSYQIDILCYFSVDNKLSWIPFPHVPVTLVG</sequence>
<proteinExistence type="predicted"/>
<dbReference type="AlphaFoldDB" id="A0AAU7BKB6"/>
<protein>
    <submittedName>
        <fullName evidence="1">Uncharacterized protein</fullName>
    </submittedName>
</protein>
<reference evidence="1" key="1">
    <citation type="journal article" date="2019" name="Microbiol. Resour. Announc.">
        <title>Draft Genome Sequences of Five Environmental Bacterial Isolates That Degrade Polyethylene Terephthalate Plastic.</title>
        <authorList>
            <person name="Leon-Zayas R."/>
            <person name="Roberts C."/>
            <person name="Vague M."/>
            <person name="Mellies J.L."/>
        </authorList>
    </citation>
    <scope>NUCLEOTIDE SEQUENCE</scope>
    <source>
        <strain evidence="1">13.2</strain>
    </source>
</reference>
<name>A0AAU7BKB6_9PSED</name>
<reference evidence="1" key="2">
    <citation type="submission" date="2024-05" db="EMBL/GenBank/DDBJ databases">
        <authorList>
            <person name="Mellies J."/>
            <person name="Newton I."/>
        </authorList>
    </citation>
    <scope>NUCLEOTIDE SEQUENCE</scope>
    <source>
        <strain evidence="1">13.2</strain>
    </source>
</reference>
<organism evidence="1">
    <name type="scientific">Pseudomonas sp. 13.2</name>
    <dbReference type="NCBI Taxonomy" id="3144665"/>
    <lineage>
        <taxon>Bacteria</taxon>
        <taxon>Pseudomonadati</taxon>
        <taxon>Pseudomonadota</taxon>
        <taxon>Gammaproteobacteria</taxon>
        <taxon>Pseudomonadales</taxon>
        <taxon>Pseudomonadaceae</taxon>
        <taxon>Pseudomonas</taxon>
    </lineage>
</organism>
<dbReference type="EMBL" id="CP157179">
    <property type="protein sequence ID" value="XBG32875.1"/>
    <property type="molecule type" value="Genomic_DNA"/>
</dbReference>